<reference evidence="1" key="1">
    <citation type="journal article" date="2019" name="bioRxiv">
        <title>The Genome of the Zebra Mussel, Dreissena polymorpha: A Resource for Invasive Species Research.</title>
        <authorList>
            <person name="McCartney M.A."/>
            <person name="Auch B."/>
            <person name="Kono T."/>
            <person name="Mallez S."/>
            <person name="Zhang Y."/>
            <person name="Obille A."/>
            <person name="Becker A."/>
            <person name="Abrahante J.E."/>
            <person name="Garbe J."/>
            <person name="Badalamenti J.P."/>
            <person name="Herman A."/>
            <person name="Mangelson H."/>
            <person name="Liachko I."/>
            <person name="Sullivan S."/>
            <person name="Sone E.D."/>
            <person name="Koren S."/>
            <person name="Silverstein K.A.T."/>
            <person name="Beckman K.B."/>
            <person name="Gohl D.M."/>
        </authorList>
    </citation>
    <scope>NUCLEOTIDE SEQUENCE</scope>
    <source>
        <strain evidence="1">Duluth1</strain>
        <tissue evidence="1">Whole animal</tissue>
    </source>
</reference>
<dbReference type="Proteomes" id="UP000828390">
    <property type="component" value="Unassembled WGS sequence"/>
</dbReference>
<protein>
    <recommendedName>
        <fullName evidence="3">EB domain-containing protein</fullName>
    </recommendedName>
</protein>
<name>A0A9D4IWL1_DREPO</name>
<reference evidence="1" key="2">
    <citation type="submission" date="2020-11" db="EMBL/GenBank/DDBJ databases">
        <authorList>
            <person name="McCartney M.A."/>
            <person name="Auch B."/>
            <person name="Kono T."/>
            <person name="Mallez S."/>
            <person name="Becker A."/>
            <person name="Gohl D.M."/>
            <person name="Silverstein K.A.T."/>
            <person name="Koren S."/>
            <person name="Bechman K.B."/>
            <person name="Herman A."/>
            <person name="Abrahante J.E."/>
            <person name="Garbe J."/>
        </authorList>
    </citation>
    <scope>NUCLEOTIDE SEQUENCE</scope>
    <source>
        <strain evidence="1">Duluth1</strain>
        <tissue evidence="1">Whole animal</tissue>
    </source>
</reference>
<accession>A0A9D4IWL1</accession>
<organism evidence="1 2">
    <name type="scientific">Dreissena polymorpha</name>
    <name type="common">Zebra mussel</name>
    <name type="synonym">Mytilus polymorpha</name>
    <dbReference type="NCBI Taxonomy" id="45954"/>
    <lineage>
        <taxon>Eukaryota</taxon>
        <taxon>Metazoa</taxon>
        <taxon>Spiralia</taxon>
        <taxon>Lophotrochozoa</taxon>
        <taxon>Mollusca</taxon>
        <taxon>Bivalvia</taxon>
        <taxon>Autobranchia</taxon>
        <taxon>Heteroconchia</taxon>
        <taxon>Euheterodonta</taxon>
        <taxon>Imparidentia</taxon>
        <taxon>Neoheterodontei</taxon>
        <taxon>Myida</taxon>
        <taxon>Dreissenoidea</taxon>
        <taxon>Dreissenidae</taxon>
        <taxon>Dreissena</taxon>
    </lineage>
</organism>
<gene>
    <name evidence="1" type="ORF">DPMN_165628</name>
</gene>
<sequence length="72" mass="7810">MCLVIPETSDGACQADAGCLYKQAVCVTNQCTCPSSMYPNDVAEECQNSKRSSKLYVTPSRSNSNIIIVEKD</sequence>
<evidence type="ECO:0008006" key="3">
    <source>
        <dbReference type="Google" id="ProtNLM"/>
    </source>
</evidence>
<comment type="caution">
    <text evidence="1">The sequence shown here is derived from an EMBL/GenBank/DDBJ whole genome shotgun (WGS) entry which is preliminary data.</text>
</comment>
<dbReference type="AlphaFoldDB" id="A0A9D4IWL1"/>
<dbReference type="EMBL" id="JAIWYP010000008">
    <property type="protein sequence ID" value="KAH3787504.1"/>
    <property type="molecule type" value="Genomic_DNA"/>
</dbReference>
<evidence type="ECO:0000313" key="2">
    <source>
        <dbReference type="Proteomes" id="UP000828390"/>
    </source>
</evidence>
<evidence type="ECO:0000313" key="1">
    <source>
        <dbReference type="EMBL" id="KAH3787504.1"/>
    </source>
</evidence>
<proteinExistence type="predicted"/>
<keyword evidence="2" id="KW-1185">Reference proteome</keyword>